<keyword evidence="7" id="KW-1185">Reference proteome</keyword>
<dbReference type="SUPFAM" id="SSF51905">
    <property type="entry name" value="FAD/NAD(P)-binding domain"/>
    <property type="match status" value="1"/>
</dbReference>
<name>A0A0C4DN84_MAGP6</name>
<reference evidence="7" key="1">
    <citation type="submission" date="2010-05" db="EMBL/GenBank/DDBJ databases">
        <title>The genome sequence of Magnaporthe poae strain ATCC 64411.</title>
        <authorList>
            <person name="Ma L.-J."/>
            <person name="Dead R."/>
            <person name="Young S."/>
            <person name="Zeng Q."/>
            <person name="Koehrsen M."/>
            <person name="Alvarado L."/>
            <person name="Berlin A."/>
            <person name="Chapman S.B."/>
            <person name="Chen Z."/>
            <person name="Freedman E."/>
            <person name="Gellesch M."/>
            <person name="Goldberg J."/>
            <person name="Griggs A."/>
            <person name="Gujja S."/>
            <person name="Heilman E.R."/>
            <person name="Heiman D."/>
            <person name="Hepburn T."/>
            <person name="Howarth C."/>
            <person name="Jen D."/>
            <person name="Larson L."/>
            <person name="Mehta T."/>
            <person name="Neiman D."/>
            <person name="Pearson M."/>
            <person name="Roberts A."/>
            <person name="Saif S."/>
            <person name="Shea T."/>
            <person name="Shenoy N."/>
            <person name="Sisk P."/>
            <person name="Stolte C."/>
            <person name="Sykes S."/>
            <person name="Walk T."/>
            <person name="White J."/>
            <person name="Yandava C."/>
            <person name="Haas B."/>
            <person name="Nusbaum C."/>
            <person name="Birren B."/>
        </authorList>
    </citation>
    <scope>NUCLEOTIDE SEQUENCE [LARGE SCALE GENOMIC DNA]</scope>
    <source>
        <strain evidence="7">ATCC 64411 / 73-15</strain>
    </source>
</reference>
<dbReference type="PRINTS" id="PR00368">
    <property type="entry name" value="FADPNR"/>
</dbReference>
<reference evidence="5" key="2">
    <citation type="submission" date="2010-05" db="EMBL/GenBank/DDBJ databases">
        <title>The Genome Sequence of Magnaporthe poae strain ATCC 64411.</title>
        <authorList>
            <consortium name="The Broad Institute Genome Sequencing Platform"/>
            <consortium name="Broad Institute Genome Sequencing Center for Infectious Disease"/>
            <person name="Ma L.-J."/>
            <person name="Dead R."/>
            <person name="Young S."/>
            <person name="Zeng Q."/>
            <person name="Koehrsen M."/>
            <person name="Alvarado L."/>
            <person name="Berlin A."/>
            <person name="Chapman S.B."/>
            <person name="Chen Z."/>
            <person name="Freedman E."/>
            <person name="Gellesch M."/>
            <person name="Goldberg J."/>
            <person name="Griggs A."/>
            <person name="Gujja S."/>
            <person name="Heilman E.R."/>
            <person name="Heiman D."/>
            <person name="Hepburn T."/>
            <person name="Howarth C."/>
            <person name="Jen D."/>
            <person name="Larson L."/>
            <person name="Mehta T."/>
            <person name="Neiman D."/>
            <person name="Pearson M."/>
            <person name="Roberts A."/>
            <person name="Saif S."/>
            <person name="Shea T."/>
            <person name="Shenoy N."/>
            <person name="Sisk P."/>
            <person name="Stolte C."/>
            <person name="Sykes S."/>
            <person name="Walk T."/>
            <person name="White J."/>
            <person name="Yandava C."/>
            <person name="Haas B."/>
            <person name="Nusbaum C."/>
            <person name="Birren B."/>
        </authorList>
    </citation>
    <scope>NUCLEOTIDE SEQUENCE</scope>
    <source>
        <strain evidence="5">ATCC 64411</strain>
    </source>
</reference>
<evidence type="ECO:0000256" key="2">
    <source>
        <dbReference type="ARBA" id="ARBA00022630"/>
    </source>
</evidence>
<gene>
    <name evidence="5" type="ORF">MAPG_01263</name>
</gene>
<dbReference type="AlphaFoldDB" id="A0A0C4DN84"/>
<dbReference type="EnsemblFungi" id="MAPG_01263T0">
    <property type="protein sequence ID" value="MAPG_01263T0"/>
    <property type="gene ID" value="MAPG_01263"/>
</dbReference>
<dbReference type="InterPro" id="IPR050097">
    <property type="entry name" value="Ferredoxin-NADP_redctase_2"/>
</dbReference>
<protein>
    <recommendedName>
        <fullName evidence="4">FAD/NAD(P)-binding domain-containing protein</fullName>
    </recommendedName>
</protein>
<accession>A0A0C4DN84</accession>
<dbReference type="STRING" id="644358.A0A0C4DN84"/>
<evidence type="ECO:0000256" key="3">
    <source>
        <dbReference type="ARBA" id="ARBA00023002"/>
    </source>
</evidence>
<reference evidence="6" key="5">
    <citation type="submission" date="2015-06" db="UniProtKB">
        <authorList>
            <consortium name="EnsemblFungi"/>
        </authorList>
    </citation>
    <scope>IDENTIFICATION</scope>
    <source>
        <strain evidence="6">ATCC 64411</strain>
    </source>
</reference>
<evidence type="ECO:0000313" key="5">
    <source>
        <dbReference type="EMBL" id="KLU82187.1"/>
    </source>
</evidence>
<keyword evidence="3" id="KW-0560">Oxidoreductase</keyword>
<dbReference type="eggNOG" id="ENOG502S4MV">
    <property type="taxonomic scope" value="Eukaryota"/>
</dbReference>
<dbReference type="VEuPathDB" id="FungiDB:MAPG_01263"/>
<dbReference type="Gene3D" id="3.50.50.60">
    <property type="entry name" value="FAD/NAD(P)-binding domain"/>
    <property type="match status" value="2"/>
</dbReference>
<evidence type="ECO:0000259" key="4">
    <source>
        <dbReference type="Pfam" id="PF07992"/>
    </source>
</evidence>
<dbReference type="PANTHER" id="PTHR48105">
    <property type="entry name" value="THIOREDOXIN REDUCTASE 1-RELATED-RELATED"/>
    <property type="match status" value="1"/>
</dbReference>
<reference evidence="5" key="3">
    <citation type="submission" date="2011-03" db="EMBL/GenBank/DDBJ databases">
        <title>Annotation of Magnaporthe poae ATCC 64411.</title>
        <authorList>
            <person name="Ma L.-J."/>
            <person name="Dead R."/>
            <person name="Young S.K."/>
            <person name="Zeng Q."/>
            <person name="Gargeya S."/>
            <person name="Fitzgerald M."/>
            <person name="Haas B."/>
            <person name="Abouelleil A."/>
            <person name="Alvarado L."/>
            <person name="Arachchi H.M."/>
            <person name="Berlin A."/>
            <person name="Brown A."/>
            <person name="Chapman S.B."/>
            <person name="Chen Z."/>
            <person name="Dunbar C."/>
            <person name="Freedman E."/>
            <person name="Gearin G."/>
            <person name="Gellesch M."/>
            <person name="Goldberg J."/>
            <person name="Griggs A."/>
            <person name="Gujja S."/>
            <person name="Heiman D."/>
            <person name="Howarth C."/>
            <person name="Larson L."/>
            <person name="Lui A."/>
            <person name="MacDonald P.J.P."/>
            <person name="Mehta T."/>
            <person name="Montmayeur A."/>
            <person name="Murphy C."/>
            <person name="Neiman D."/>
            <person name="Pearson M."/>
            <person name="Priest M."/>
            <person name="Roberts A."/>
            <person name="Saif S."/>
            <person name="Shea T."/>
            <person name="Shenoy N."/>
            <person name="Sisk P."/>
            <person name="Stolte C."/>
            <person name="Sykes S."/>
            <person name="Yandava C."/>
            <person name="Wortman J."/>
            <person name="Nusbaum C."/>
            <person name="Birren B."/>
        </authorList>
    </citation>
    <scope>NUCLEOTIDE SEQUENCE</scope>
    <source>
        <strain evidence="5">ATCC 64411</strain>
    </source>
</reference>
<dbReference type="GO" id="GO:0097237">
    <property type="term" value="P:cellular response to toxic substance"/>
    <property type="evidence" value="ECO:0007669"/>
    <property type="project" value="UniProtKB-ARBA"/>
</dbReference>
<evidence type="ECO:0000313" key="7">
    <source>
        <dbReference type="Proteomes" id="UP000011715"/>
    </source>
</evidence>
<proteinExistence type="inferred from homology"/>
<dbReference type="Pfam" id="PF07992">
    <property type="entry name" value="Pyr_redox_2"/>
    <property type="match status" value="1"/>
</dbReference>
<dbReference type="InterPro" id="IPR023753">
    <property type="entry name" value="FAD/NAD-binding_dom"/>
</dbReference>
<dbReference type="InterPro" id="IPR036188">
    <property type="entry name" value="FAD/NAD-bd_sf"/>
</dbReference>
<organism evidence="6 7">
    <name type="scientific">Magnaporthiopsis poae (strain ATCC 64411 / 73-15)</name>
    <name type="common">Kentucky bluegrass fungus</name>
    <name type="synonym">Magnaporthe poae</name>
    <dbReference type="NCBI Taxonomy" id="644358"/>
    <lineage>
        <taxon>Eukaryota</taxon>
        <taxon>Fungi</taxon>
        <taxon>Dikarya</taxon>
        <taxon>Ascomycota</taxon>
        <taxon>Pezizomycotina</taxon>
        <taxon>Sordariomycetes</taxon>
        <taxon>Sordariomycetidae</taxon>
        <taxon>Magnaporthales</taxon>
        <taxon>Magnaporthaceae</taxon>
        <taxon>Magnaporthiopsis</taxon>
    </lineage>
</organism>
<comment type="similarity">
    <text evidence="1">Belongs to the class-II pyridine nucleotide-disulfide oxidoreductase family.</text>
</comment>
<reference evidence="6" key="4">
    <citation type="journal article" date="2015" name="G3 (Bethesda)">
        <title>Genome sequences of three phytopathogenic species of the Magnaporthaceae family of fungi.</title>
        <authorList>
            <person name="Okagaki L.H."/>
            <person name="Nunes C.C."/>
            <person name="Sailsbery J."/>
            <person name="Clay B."/>
            <person name="Brown D."/>
            <person name="John T."/>
            <person name="Oh Y."/>
            <person name="Young N."/>
            <person name="Fitzgerald M."/>
            <person name="Haas B.J."/>
            <person name="Zeng Q."/>
            <person name="Young S."/>
            <person name="Adiconis X."/>
            <person name="Fan L."/>
            <person name="Levin J.Z."/>
            <person name="Mitchell T.K."/>
            <person name="Okubara P.A."/>
            <person name="Farman M.L."/>
            <person name="Kohn L.M."/>
            <person name="Birren B."/>
            <person name="Ma L.-J."/>
            <person name="Dean R.A."/>
        </authorList>
    </citation>
    <scope>NUCLEOTIDE SEQUENCE</scope>
    <source>
        <strain evidence="6">ATCC 64411 / 73-15</strain>
    </source>
</reference>
<dbReference type="GO" id="GO:0016491">
    <property type="term" value="F:oxidoreductase activity"/>
    <property type="evidence" value="ECO:0007669"/>
    <property type="project" value="UniProtKB-KW"/>
</dbReference>
<feature type="domain" description="FAD/NAD(P)-binding" evidence="4">
    <location>
        <begin position="9"/>
        <end position="305"/>
    </location>
</feature>
<dbReference type="OMA" id="TRGCFAT"/>
<dbReference type="OrthoDB" id="10260355at2759"/>
<keyword evidence="2" id="KW-0285">Flavoprotein</keyword>
<dbReference type="EMBL" id="GL876966">
    <property type="protein sequence ID" value="KLU82187.1"/>
    <property type="molecule type" value="Genomic_DNA"/>
</dbReference>
<evidence type="ECO:0000256" key="1">
    <source>
        <dbReference type="ARBA" id="ARBA00009333"/>
    </source>
</evidence>
<dbReference type="Proteomes" id="UP000011715">
    <property type="component" value="Unassembled WGS sequence"/>
</dbReference>
<sequence>MASPNNLFDALIVGAGPAGLAAALALGRVLRTAVVFDTGVFRNASSQHMHTVPTWDHQSPAAYREQAAREIRERYPGIISFANSGAVSVKKVDNGTKVSLVDDRGRTWAGKKIILATGVTDKFPNIQGYAQAWGKTIFHCLFCHGYEQRNSERAGMLIADKAVLDAEVDVAVHFSHLGKQFAKQISIFLDGNKKLLEDPRVKKLGDQGFEILPQAIIKLEQEEGDEPTWIDVHLDDGSTERLSFLVHKPQTVHTSDLHAQLGVELTAGGDIKVKPPFGETTVEGVFAAGDCAVPLKQVAWAVATGASAGSGVSFQLVNSDVEQTPHVADANQ</sequence>
<evidence type="ECO:0000313" key="6">
    <source>
        <dbReference type="EnsemblFungi" id="MAPG_01263T0"/>
    </source>
</evidence>
<dbReference type="EMBL" id="ADBL01000294">
    <property type="status" value="NOT_ANNOTATED_CDS"/>
    <property type="molecule type" value="Genomic_DNA"/>
</dbReference>
<dbReference type="PRINTS" id="PR00469">
    <property type="entry name" value="PNDRDTASEII"/>
</dbReference>